<sequence>MFHIKAPINVLESHVYWSTILTQKTKQIVGFKLPQSNNLELVMNNLNSLKHCKPKIFIIHSDHGFQYTHPRYINEVQNLGGIILLSIVGNSRNQILFWNH</sequence>
<proteinExistence type="predicted"/>
<dbReference type="AlphaFoldDB" id="A0A449AF57"/>
<dbReference type="InterPro" id="IPR012337">
    <property type="entry name" value="RNaseH-like_sf"/>
</dbReference>
<evidence type="ECO:0000313" key="2">
    <source>
        <dbReference type="Proteomes" id="UP000289952"/>
    </source>
</evidence>
<reference evidence="1 2" key="1">
    <citation type="submission" date="2019-01" db="EMBL/GenBank/DDBJ databases">
        <authorList>
            <consortium name="Pathogen Informatics"/>
        </authorList>
    </citation>
    <scope>NUCLEOTIDE SEQUENCE [LARGE SCALE GENOMIC DNA]</scope>
    <source>
        <strain evidence="1 2">NCTC10118</strain>
    </source>
</reference>
<dbReference type="SUPFAM" id="SSF53098">
    <property type="entry name" value="Ribonuclease H-like"/>
    <property type="match status" value="1"/>
</dbReference>
<gene>
    <name evidence="1" type="ORF">NCTC10118_00679</name>
</gene>
<dbReference type="Proteomes" id="UP000289952">
    <property type="component" value="Chromosome"/>
</dbReference>
<accession>A0A449AF57</accession>
<organism evidence="1 2">
    <name type="scientific">Mycoplasmopsis bovirhinis</name>
    <dbReference type="NCBI Taxonomy" id="29553"/>
    <lineage>
        <taxon>Bacteria</taxon>
        <taxon>Bacillati</taxon>
        <taxon>Mycoplasmatota</taxon>
        <taxon>Mycoplasmoidales</taxon>
        <taxon>Metamycoplasmataceae</taxon>
        <taxon>Mycoplasmopsis</taxon>
    </lineage>
</organism>
<keyword evidence="2" id="KW-1185">Reference proteome</keyword>
<protein>
    <recommendedName>
        <fullName evidence="3">Integrase catalytic domain-containing protein</fullName>
    </recommendedName>
</protein>
<evidence type="ECO:0008006" key="3">
    <source>
        <dbReference type="Google" id="ProtNLM"/>
    </source>
</evidence>
<evidence type="ECO:0000313" key="1">
    <source>
        <dbReference type="EMBL" id="VEU63630.1"/>
    </source>
</evidence>
<name>A0A449AF57_9BACT</name>
<dbReference type="EMBL" id="LR214972">
    <property type="protein sequence ID" value="VEU63630.1"/>
    <property type="molecule type" value="Genomic_DNA"/>
</dbReference>